<sequence>MTTIDILGRGRSLQVGEPKDKIYALMHLLTSGGKTLQPDYAATTSHLDVYRDFAIKYTEDKADLDLLNCVEHNQNTFDQETIPSWVPRWDVGGHPEPMLNPMDRIITGDTSQDYPAVQSFTATAGGSALRNREGPVLDFLFGSVREVSMPQISHFRTMPSVEARRTSDKVVVDATMK</sequence>
<protein>
    <submittedName>
        <fullName evidence="1">Uncharacterized protein</fullName>
    </submittedName>
</protein>
<accession>A0ABR4F4I0</accession>
<name>A0ABR4F4I0_9PEZI</name>
<reference evidence="1 2" key="1">
    <citation type="submission" date="2024-03" db="EMBL/GenBank/DDBJ databases">
        <title>A high-quality draft genome sequence of Diaporthe vaccinii, a causative agent of upright dieback and viscid rot disease in cranberry plants.</title>
        <authorList>
            <person name="Sarrasin M."/>
            <person name="Lang B.F."/>
            <person name="Burger G."/>
        </authorList>
    </citation>
    <scope>NUCLEOTIDE SEQUENCE [LARGE SCALE GENOMIC DNA]</scope>
    <source>
        <strain evidence="1 2">IS7</strain>
    </source>
</reference>
<organism evidence="1 2">
    <name type="scientific">Diaporthe vaccinii</name>
    <dbReference type="NCBI Taxonomy" id="105482"/>
    <lineage>
        <taxon>Eukaryota</taxon>
        <taxon>Fungi</taxon>
        <taxon>Dikarya</taxon>
        <taxon>Ascomycota</taxon>
        <taxon>Pezizomycotina</taxon>
        <taxon>Sordariomycetes</taxon>
        <taxon>Sordariomycetidae</taxon>
        <taxon>Diaporthales</taxon>
        <taxon>Diaporthaceae</taxon>
        <taxon>Diaporthe</taxon>
        <taxon>Diaporthe eres species complex</taxon>
    </lineage>
</organism>
<proteinExistence type="predicted"/>
<dbReference type="Proteomes" id="UP001600888">
    <property type="component" value="Unassembled WGS sequence"/>
</dbReference>
<gene>
    <name evidence="1" type="ORF">FJTKL_01844</name>
</gene>
<dbReference type="EMBL" id="JBAWTH010000012">
    <property type="protein sequence ID" value="KAL2289590.1"/>
    <property type="molecule type" value="Genomic_DNA"/>
</dbReference>
<evidence type="ECO:0000313" key="1">
    <source>
        <dbReference type="EMBL" id="KAL2289590.1"/>
    </source>
</evidence>
<comment type="caution">
    <text evidence="1">The sequence shown here is derived from an EMBL/GenBank/DDBJ whole genome shotgun (WGS) entry which is preliminary data.</text>
</comment>
<evidence type="ECO:0000313" key="2">
    <source>
        <dbReference type="Proteomes" id="UP001600888"/>
    </source>
</evidence>
<keyword evidence="2" id="KW-1185">Reference proteome</keyword>